<gene>
    <name evidence="3" type="ORF">ACI2I3_00600</name>
</gene>
<reference evidence="3 4" key="1">
    <citation type="submission" date="2024-11" db="EMBL/GenBank/DDBJ databases">
        <title>The Natural Products Discovery Center: Release of the First 8490 Sequenced Strains for Exploring Actinobacteria Biosynthetic Diversity.</title>
        <authorList>
            <person name="Kalkreuter E."/>
            <person name="Kautsar S.A."/>
            <person name="Yang D."/>
            <person name="Bader C.D."/>
            <person name="Teijaro C.N."/>
            <person name="Fluegel L."/>
            <person name="Davis C.M."/>
            <person name="Simpson J.R."/>
            <person name="Lauterbach L."/>
            <person name="Steele A.D."/>
            <person name="Gui C."/>
            <person name="Meng S."/>
            <person name="Li G."/>
            <person name="Viehrig K."/>
            <person name="Ye F."/>
            <person name="Su P."/>
            <person name="Kiefer A.F."/>
            <person name="Nichols A."/>
            <person name="Cepeda A.J."/>
            <person name="Yan W."/>
            <person name="Fan B."/>
            <person name="Jiang Y."/>
            <person name="Adhikari A."/>
            <person name="Zheng C.-J."/>
            <person name="Schuster L."/>
            <person name="Cowan T.M."/>
            <person name="Smanski M.J."/>
            <person name="Chevrette M.G."/>
            <person name="De Carvalho L.P.S."/>
            <person name="Shen B."/>
        </authorList>
    </citation>
    <scope>NUCLEOTIDE SEQUENCE [LARGE SCALE GENOMIC DNA]</scope>
    <source>
        <strain evidence="3 4">NPDC077433</strain>
    </source>
</reference>
<feature type="compositionally biased region" description="Low complexity" evidence="1">
    <location>
        <begin position="251"/>
        <end position="262"/>
    </location>
</feature>
<evidence type="ECO:0000259" key="2">
    <source>
        <dbReference type="Pfam" id="PF04492"/>
    </source>
</evidence>
<dbReference type="RefSeq" id="WP_404671678.1">
    <property type="nucleotide sequence ID" value="NZ_JBJDPD010000001.1"/>
</dbReference>
<dbReference type="InterPro" id="IPR036390">
    <property type="entry name" value="WH_DNA-bd_sf"/>
</dbReference>
<evidence type="ECO:0000256" key="1">
    <source>
        <dbReference type="SAM" id="MobiDB-lite"/>
    </source>
</evidence>
<organism evidence="3 4">
    <name type="scientific">Psychrobacter namhaensis</name>
    <dbReference type="NCBI Taxonomy" id="292734"/>
    <lineage>
        <taxon>Bacteria</taxon>
        <taxon>Pseudomonadati</taxon>
        <taxon>Pseudomonadota</taxon>
        <taxon>Gammaproteobacteria</taxon>
        <taxon>Moraxellales</taxon>
        <taxon>Moraxellaceae</taxon>
        <taxon>Psychrobacter</taxon>
    </lineage>
</organism>
<dbReference type="InterPro" id="IPR036388">
    <property type="entry name" value="WH-like_DNA-bd_sf"/>
</dbReference>
<dbReference type="SUPFAM" id="SSF46785">
    <property type="entry name" value="Winged helix' DNA-binding domain"/>
    <property type="match status" value="1"/>
</dbReference>
<feature type="compositionally biased region" description="Basic and acidic residues" evidence="1">
    <location>
        <begin position="140"/>
        <end position="149"/>
    </location>
</feature>
<feature type="domain" description="Bacteriophage lambda Replication protein O N-terminal" evidence="2">
    <location>
        <begin position="11"/>
        <end position="90"/>
    </location>
</feature>
<evidence type="ECO:0000313" key="4">
    <source>
        <dbReference type="Proteomes" id="UP001620234"/>
    </source>
</evidence>
<feature type="region of interest" description="Disordered" evidence="1">
    <location>
        <begin position="132"/>
        <end position="173"/>
    </location>
</feature>
<dbReference type="Gene3D" id="1.10.10.10">
    <property type="entry name" value="Winged helix-like DNA-binding domain superfamily/Winged helix DNA-binding domain"/>
    <property type="match status" value="1"/>
</dbReference>
<feature type="region of interest" description="Disordered" evidence="1">
    <location>
        <begin position="242"/>
        <end position="304"/>
    </location>
</feature>
<feature type="compositionally biased region" description="Basic residues" evidence="1">
    <location>
        <begin position="150"/>
        <end position="162"/>
    </location>
</feature>
<dbReference type="EMBL" id="JBJDPD010000001">
    <property type="protein sequence ID" value="MFK3999833.1"/>
    <property type="molecule type" value="Genomic_DNA"/>
</dbReference>
<proteinExistence type="predicted"/>
<dbReference type="Proteomes" id="UP001620234">
    <property type="component" value="Unassembled WGS sequence"/>
</dbReference>
<keyword evidence="4" id="KW-1185">Reference proteome</keyword>
<protein>
    <submittedName>
        <fullName evidence="3">Replication protein</fullName>
    </submittedName>
</protein>
<evidence type="ECO:0000313" key="3">
    <source>
        <dbReference type="EMBL" id="MFK3999833.1"/>
    </source>
</evidence>
<sequence>MQTIKRQTMKETGYTRVDNKIFDAQPFLSPIAFSVLMRMVRMIDGYGNDDKGLSNTFLQSNCNMSKNTVSKAVKELIEFGFLDQKRQQRTTTIYSLNYDNIADFNGKTYGHNLASQNLASQDMTIRFPRYDQDSAQNMGRNKETKEKPLKKNILKSKPKKSTPKSYSPEKPESVSDQIWNDLLILRKETKASNSQTAWTTVFNGLAKAQQATGHSLDQIITFWIGKAWKGFNADWYLNAQPKPQQTNYQGNNNANHQSANSQPKQSGADIYAAKLAEQRRQREAANATATGSDRANVYDMEETF</sequence>
<dbReference type="Pfam" id="PF04492">
    <property type="entry name" value="Phage_rep_O"/>
    <property type="match status" value="1"/>
</dbReference>
<name>A0ABW8L4K9_9GAMM</name>
<dbReference type="InterPro" id="IPR006497">
    <property type="entry name" value="Phage_lambda_VrpO_N"/>
</dbReference>
<accession>A0ABW8L4K9</accession>
<comment type="caution">
    <text evidence="3">The sequence shown here is derived from an EMBL/GenBank/DDBJ whole genome shotgun (WGS) entry which is preliminary data.</text>
</comment>